<keyword evidence="5 7" id="KW-1133">Transmembrane helix</keyword>
<keyword evidence="2 7" id="KW-0813">Transport</keyword>
<dbReference type="Pfam" id="PF00528">
    <property type="entry name" value="BPD_transp_1"/>
    <property type="match status" value="1"/>
</dbReference>
<evidence type="ECO:0000256" key="4">
    <source>
        <dbReference type="ARBA" id="ARBA00022692"/>
    </source>
</evidence>
<feature type="transmembrane region" description="Helical" evidence="7">
    <location>
        <begin position="252"/>
        <end position="275"/>
    </location>
</feature>
<name>D3F6I3_CONWI</name>
<protein>
    <submittedName>
        <fullName evidence="9">Binding-protein-dependent transport systems inner membrane component</fullName>
    </submittedName>
</protein>
<dbReference type="EMBL" id="CP001854">
    <property type="protein sequence ID" value="ADB50750.1"/>
    <property type="molecule type" value="Genomic_DNA"/>
</dbReference>
<feature type="transmembrane region" description="Helical" evidence="7">
    <location>
        <begin position="295"/>
        <end position="314"/>
    </location>
</feature>
<gene>
    <name evidence="9" type="ordered locus">Cwoe_2326</name>
</gene>
<evidence type="ECO:0000256" key="1">
    <source>
        <dbReference type="ARBA" id="ARBA00004651"/>
    </source>
</evidence>
<keyword evidence="4 7" id="KW-0812">Transmembrane</keyword>
<evidence type="ECO:0000256" key="3">
    <source>
        <dbReference type="ARBA" id="ARBA00022475"/>
    </source>
</evidence>
<dbReference type="PANTHER" id="PTHR43163:SF6">
    <property type="entry name" value="DIPEPTIDE TRANSPORT SYSTEM PERMEASE PROTEIN DPPB-RELATED"/>
    <property type="match status" value="1"/>
</dbReference>
<dbReference type="GO" id="GO:0005886">
    <property type="term" value="C:plasma membrane"/>
    <property type="evidence" value="ECO:0007669"/>
    <property type="project" value="UniProtKB-SubCell"/>
</dbReference>
<dbReference type="PROSITE" id="PS50928">
    <property type="entry name" value="ABC_TM1"/>
    <property type="match status" value="1"/>
</dbReference>
<dbReference type="GO" id="GO:0055085">
    <property type="term" value="P:transmembrane transport"/>
    <property type="evidence" value="ECO:0007669"/>
    <property type="project" value="InterPro"/>
</dbReference>
<dbReference type="HOGENOM" id="CLU_036879_0_3_11"/>
<sequence length="328" mass="34796" precursor="true">MTRFVLMRLLGAVLVLLALIAAVFVLQQISPADPARTLVGERASAATLERAREQLGLDDPLPVQYANYVGDVLTGDLQTSVATRRPVVQDIEQFLPATLELVAASVVLAAVLGLLFALGSAGRWRGAVLLRGGLLVLASFPVFLLAALAVRVFAGQLGWLPASGRALDPSRQGFLVLDAIVAMSPSELGDALQHLILPAVCLALVPAVAIGRMLRSGIEEQQRRDHVRTARALGLSEGQVVRRHTIRNAAGPVLAVGGLQVAYLLGTSIVVEQIFAWPGIGFYMSQAIQRSDFPAIAGVSLVLGALYVLVNFLVDVAQAWADPRIRGV</sequence>
<dbReference type="eggNOG" id="COG0601">
    <property type="taxonomic scope" value="Bacteria"/>
</dbReference>
<evidence type="ECO:0000256" key="6">
    <source>
        <dbReference type="ARBA" id="ARBA00023136"/>
    </source>
</evidence>
<dbReference type="InterPro" id="IPR000515">
    <property type="entry name" value="MetI-like"/>
</dbReference>
<dbReference type="CDD" id="cd06261">
    <property type="entry name" value="TM_PBP2"/>
    <property type="match status" value="1"/>
</dbReference>
<evidence type="ECO:0000313" key="10">
    <source>
        <dbReference type="Proteomes" id="UP000008229"/>
    </source>
</evidence>
<feature type="transmembrane region" description="Helical" evidence="7">
    <location>
        <begin position="133"/>
        <end position="154"/>
    </location>
</feature>
<keyword evidence="6 7" id="KW-0472">Membrane</keyword>
<dbReference type="InterPro" id="IPR035906">
    <property type="entry name" value="MetI-like_sf"/>
</dbReference>
<feature type="transmembrane region" description="Helical" evidence="7">
    <location>
        <begin position="101"/>
        <end position="121"/>
    </location>
</feature>
<proteinExistence type="inferred from homology"/>
<dbReference type="Proteomes" id="UP000008229">
    <property type="component" value="Chromosome"/>
</dbReference>
<evidence type="ECO:0000256" key="5">
    <source>
        <dbReference type="ARBA" id="ARBA00022989"/>
    </source>
</evidence>
<accession>D3F6I3</accession>
<dbReference type="Gene3D" id="1.10.3720.10">
    <property type="entry name" value="MetI-like"/>
    <property type="match status" value="1"/>
</dbReference>
<organism evidence="9 10">
    <name type="scientific">Conexibacter woesei (strain DSM 14684 / CCUG 47730 / CIP 108061 / JCM 11494 / NBRC 100937 / ID131577)</name>
    <dbReference type="NCBI Taxonomy" id="469383"/>
    <lineage>
        <taxon>Bacteria</taxon>
        <taxon>Bacillati</taxon>
        <taxon>Actinomycetota</taxon>
        <taxon>Thermoleophilia</taxon>
        <taxon>Solirubrobacterales</taxon>
        <taxon>Conexibacteraceae</taxon>
        <taxon>Conexibacter</taxon>
    </lineage>
</organism>
<dbReference type="RefSeq" id="WP_012933801.1">
    <property type="nucleotide sequence ID" value="NC_013739.1"/>
</dbReference>
<keyword evidence="10" id="KW-1185">Reference proteome</keyword>
<evidence type="ECO:0000256" key="7">
    <source>
        <dbReference type="RuleBase" id="RU363032"/>
    </source>
</evidence>
<evidence type="ECO:0000313" key="9">
    <source>
        <dbReference type="EMBL" id="ADB50750.1"/>
    </source>
</evidence>
<feature type="transmembrane region" description="Helical" evidence="7">
    <location>
        <begin position="195"/>
        <end position="214"/>
    </location>
</feature>
<dbReference type="InterPro" id="IPR045621">
    <property type="entry name" value="BPD_transp_1_N"/>
</dbReference>
<dbReference type="Pfam" id="PF19300">
    <property type="entry name" value="BPD_transp_1_N"/>
    <property type="match status" value="1"/>
</dbReference>
<keyword evidence="3" id="KW-1003">Cell membrane</keyword>
<dbReference type="KEGG" id="cwo:Cwoe_2326"/>
<evidence type="ECO:0000259" key="8">
    <source>
        <dbReference type="PROSITE" id="PS50928"/>
    </source>
</evidence>
<dbReference type="OrthoDB" id="147639at2"/>
<comment type="similarity">
    <text evidence="7">Belongs to the binding-protein-dependent transport system permease family.</text>
</comment>
<feature type="domain" description="ABC transmembrane type-1" evidence="8">
    <location>
        <begin position="95"/>
        <end position="314"/>
    </location>
</feature>
<dbReference type="PANTHER" id="PTHR43163">
    <property type="entry name" value="DIPEPTIDE TRANSPORT SYSTEM PERMEASE PROTEIN DPPB-RELATED"/>
    <property type="match status" value="1"/>
</dbReference>
<dbReference type="AlphaFoldDB" id="D3F6I3"/>
<reference evidence="9 10" key="1">
    <citation type="journal article" date="2010" name="Stand. Genomic Sci.">
        <title>Complete genome sequence of Conexibacter woesei type strain (ID131577).</title>
        <authorList>
            <person name="Pukall R."/>
            <person name="Lapidus A."/>
            <person name="Glavina Del Rio T."/>
            <person name="Copeland A."/>
            <person name="Tice H."/>
            <person name="Cheng J.-F."/>
            <person name="Lucas S."/>
            <person name="Chen F."/>
            <person name="Nolan M."/>
            <person name="Bruce D."/>
            <person name="Goodwin L."/>
            <person name="Pitluck S."/>
            <person name="Mavromatis K."/>
            <person name="Ivanova N."/>
            <person name="Ovchinnikova G."/>
            <person name="Pati A."/>
            <person name="Chen A."/>
            <person name="Palaniappan K."/>
            <person name="Land M."/>
            <person name="Hauser L."/>
            <person name="Chang Y.-J."/>
            <person name="Jeffries C.D."/>
            <person name="Chain P."/>
            <person name="Meincke L."/>
            <person name="Sims D."/>
            <person name="Brettin T."/>
            <person name="Detter J.C."/>
            <person name="Rohde M."/>
            <person name="Goeker M."/>
            <person name="Bristow J."/>
            <person name="Eisen J.A."/>
            <person name="Markowitz V."/>
            <person name="Kyrpides N.C."/>
            <person name="Klenk H.-P."/>
            <person name="Hugenholtz P."/>
        </authorList>
    </citation>
    <scope>NUCLEOTIDE SEQUENCE [LARGE SCALE GENOMIC DNA]</scope>
    <source>
        <strain evidence="10">DSM 14684 / CIP 108061 / JCM 11494 / NBRC 100937 / ID131577</strain>
    </source>
</reference>
<dbReference type="SUPFAM" id="SSF161098">
    <property type="entry name" value="MetI-like"/>
    <property type="match status" value="1"/>
</dbReference>
<evidence type="ECO:0000256" key="2">
    <source>
        <dbReference type="ARBA" id="ARBA00022448"/>
    </source>
</evidence>
<comment type="subcellular location">
    <subcellularLocation>
        <location evidence="1 7">Cell membrane</location>
        <topology evidence="1 7">Multi-pass membrane protein</topology>
    </subcellularLocation>
</comment>
<dbReference type="STRING" id="469383.Cwoe_2326"/>
<reference evidence="10" key="2">
    <citation type="submission" date="2010-01" db="EMBL/GenBank/DDBJ databases">
        <title>The complete genome of Conexibacter woesei DSM 14684.</title>
        <authorList>
            <consortium name="US DOE Joint Genome Institute (JGI-PGF)"/>
            <person name="Lucas S."/>
            <person name="Copeland A."/>
            <person name="Lapidus A."/>
            <person name="Glavina del Rio T."/>
            <person name="Dalin E."/>
            <person name="Tice H."/>
            <person name="Bruce D."/>
            <person name="Goodwin L."/>
            <person name="Pitluck S."/>
            <person name="Kyrpides N."/>
            <person name="Mavromatis K."/>
            <person name="Ivanova N."/>
            <person name="Mikhailova N."/>
            <person name="Chertkov O."/>
            <person name="Brettin T."/>
            <person name="Detter J.C."/>
            <person name="Han C."/>
            <person name="Larimer F."/>
            <person name="Land M."/>
            <person name="Hauser L."/>
            <person name="Markowitz V."/>
            <person name="Cheng J.-F."/>
            <person name="Hugenholtz P."/>
            <person name="Woyke T."/>
            <person name="Wu D."/>
            <person name="Pukall R."/>
            <person name="Steenblock K."/>
            <person name="Schneider S."/>
            <person name="Klenk H.-P."/>
            <person name="Eisen J.A."/>
        </authorList>
    </citation>
    <scope>NUCLEOTIDE SEQUENCE [LARGE SCALE GENOMIC DNA]</scope>
    <source>
        <strain evidence="10">DSM 14684 / CIP 108061 / JCM 11494 / NBRC 100937 / ID131577</strain>
    </source>
</reference>